<comment type="similarity">
    <text evidence="3">Belongs to the 3-hydroxybenzoate 6-hydroxylase family.</text>
</comment>
<sequence>MLCMPSNTKHGTDGVQVDGGSQDYNAGLSGKLTSKSNCDSSIVKMNHDSDCLDHSEGIESVRLDDDGVEGMPSDMDMKNVGDLSNDFANTFMLDEELELEQKIIKKDDLFPVRRSGVQRIDDEDDEIVVNDQDVQRLVIVTQNSRVGEGSKTGDKESKTISNELASAINDGLYFYEQVEKTPMEFVNYCTFTVLTYDQLAGTENQEIKSVGIEESGSANSRKKQSKNFQNQQSSHRQRFFSSNFRNYGTARNSLGIISESPPSNSVGFFFSSTPPESQEKELEENPAQLKQYMSSKLGKIPDKVKAVVENTELDAFISSPLRYRHPWELLWGNISKGNACVAGDALHPMTPDIGQGACCALEDSVVLARCLGEALLKNSGGETKDKEDEEGKEEYERIEMGLNKYANERRWRSFDLISTSYVVGFLQESNGKFMNFFRDKFLSSILAGLRLKKADFDCGKLSIS</sequence>
<evidence type="ECO:0000256" key="4">
    <source>
        <dbReference type="SAM" id="MobiDB-lite"/>
    </source>
</evidence>
<dbReference type="Proteomes" id="UP000507222">
    <property type="component" value="Unassembled WGS sequence"/>
</dbReference>
<dbReference type="SUPFAM" id="SSF51905">
    <property type="entry name" value="FAD/NAD(P)-binding domain"/>
    <property type="match status" value="1"/>
</dbReference>
<feature type="compositionally biased region" description="Low complexity" evidence="4">
    <location>
        <begin position="226"/>
        <end position="236"/>
    </location>
</feature>
<gene>
    <name evidence="6" type="ORF">CURHAP_LOCUS38515</name>
</gene>
<evidence type="ECO:0000256" key="3">
    <source>
        <dbReference type="ARBA" id="ARBA00024018"/>
    </source>
</evidence>
<proteinExistence type="inferred from homology"/>
<evidence type="ECO:0000256" key="1">
    <source>
        <dbReference type="ARBA" id="ARBA00023002"/>
    </source>
</evidence>
<keyword evidence="1" id="KW-0560">Oxidoreductase</keyword>
<dbReference type="EMBL" id="CAEKDK010000006">
    <property type="protein sequence ID" value="CAB4283627.1"/>
    <property type="molecule type" value="Genomic_DNA"/>
</dbReference>
<accession>A0A6J5V742</accession>
<feature type="region of interest" description="Disordered" evidence="4">
    <location>
        <begin position="213"/>
        <end position="236"/>
    </location>
</feature>
<keyword evidence="2" id="KW-0503">Monooxygenase</keyword>
<dbReference type="GO" id="GO:0004497">
    <property type="term" value="F:monooxygenase activity"/>
    <property type="evidence" value="ECO:0007669"/>
    <property type="project" value="UniProtKB-KW"/>
</dbReference>
<dbReference type="AlphaFoldDB" id="A0A6J5V742"/>
<feature type="domain" description="FAD-binding" evidence="5">
    <location>
        <begin position="333"/>
        <end position="382"/>
    </location>
</feature>
<dbReference type="GO" id="GO:0071949">
    <property type="term" value="F:FAD binding"/>
    <property type="evidence" value="ECO:0007669"/>
    <property type="project" value="InterPro"/>
</dbReference>
<evidence type="ECO:0000259" key="5">
    <source>
        <dbReference type="Pfam" id="PF01494"/>
    </source>
</evidence>
<name>A0A6J5V742_PRUAR</name>
<evidence type="ECO:0000256" key="2">
    <source>
        <dbReference type="ARBA" id="ARBA00023033"/>
    </source>
</evidence>
<organism evidence="6 7">
    <name type="scientific">Prunus armeniaca</name>
    <name type="common">Apricot</name>
    <name type="synonym">Armeniaca vulgaris</name>
    <dbReference type="NCBI Taxonomy" id="36596"/>
    <lineage>
        <taxon>Eukaryota</taxon>
        <taxon>Viridiplantae</taxon>
        <taxon>Streptophyta</taxon>
        <taxon>Embryophyta</taxon>
        <taxon>Tracheophyta</taxon>
        <taxon>Spermatophyta</taxon>
        <taxon>Magnoliopsida</taxon>
        <taxon>eudicotyledons</taxon>
        <taxon>Gunneridae</taxon>
        <taxon>Pentapetalae</taxon>
        <taxon>rosids</taxon>
        <taxon>fabids</taxon>
        <taxon>Rosales</taxon>
        <taxon>Rosaceae</taxon>
        <taxon>Amygdaloideae</taxon>
        <taxon>Amygdaleae</taxon>
        <taxon>Prunus</taxon>
    </lineage>
</organism>
<dbReference type="PANTHER" id="PTHR45934">
    <property type="entry name" value="FAD/NAD(P)-BINDING OXIDOREDUCTASE FAMILY PROTEIN"/>
    <property type="match status" value="1"/>
</dbReference>
<dbReference type="Gene3D" id="3.50.50.60">
    <property type="entry name" value="FAD/NAD(P)-binding domain"/>
    <property type="match status" value="1"/>
</dbReference>
<dbReference type="InterPro" id="IPR002938">
    <property type="entry name" value="FAD-bd"/>
</dbReference>
<dbReference type="PANTHER" id="PTHR45934:SF20">
    <property type="entry name" value="MONOOXYGENASE 2-RELATED"/>
    <property type="match status" value="1"/>
</dbReference>
<dbReference type="InterPro" id="IPR036188">
    <property type="entry name" value="FAD/NAD-bd_sf"/>
</dbReference>
<dbReference type="InterPro" id="IPR044560">
    <property type="entry name" value="MOase"/>
</dbReference>
<evidence type="ECO:0000313" key="6">
    <source>
        <dbReference type="EMBL" id="CAB4283627.1"/>
    </source>
</evidence>
<reference evidence="6 7" key="1">
    <citation type="submission" date="2020-05" db="EMBL/GenBank/DDBJ databases">
        <authorList>
            <person name="Campoy J."/>
            <person name="Schneeberger K."/>
            <person name="Spophaly S."/>
        </authorList>
    </citation>
    <scope>NUCLEOTIDE SEQUENCE [LARGE SCALE GENOMIC DNA]</scope>
    <source>
        <strain evidence="6">PruArmRojPasFocal</strain>
    </source>
</reference>
<dbReference type="Pfam" id="PF01494">
    <property type="entry name" value="FAD_binding_3"/>
    <property type="match status" value="1"/>
</dbReference>
<protein>
    <recommendedName>
        <fullName evidence="5">FAD-binding domain-containing protein</fullName>
    </recommendedName>
</protein>
<evidence type="ECO:0000313" key="7">
    <source>
        <dbReference type="Proteomes" id="UP000507222"/>
    </source>
</evidence>